<dbReference type="EMBL" id="JAGEUA010000010">
    <property type="protein sequence ID" value="KAL0963391.1"/>
    <property type="molecule type" value="Genomic_DNA"/>
</dbReference>
<reference evidence="1 2" key="1">
    <citation type="submission" date="2024-06" db="EMBL/GenBank/DDBJ databases">
        <authorList>
            <person name="Pan Q."/>
            <person name="Wen M."/>
            <person name="Jouanno E."/>
            <person name="Zahm M."/>
            <person name="Klopp C."/>
            <person name="Cabau C."/>
            <person name="Louis A."/>
            <person name="Berthelot C."/>
            <person name="Parey E."/>
            <person name="Roest Crollius H."/>
            <person name="Montfort J."/>
            <person name="Robinson-Rechavi M."/>
            <person name="Bouchez O."/>
            <person name="Lampietro C."/>
            <person name="Lopez Roques C."/>
            <person name="Donnadieu C."/>
            <person name="Postlethwait J."/>
            <person name="Bobe J."/>
            <person name="Verreycken H."/>
            <person name="Guiguen Y."/>
        </authorList>
    </citation>
    <scope>NUCLEOTIDE SEQUENCE [LARGE SCALE GENOMIC DNA]</scope>
    <source>
        <strain evidence="1">Up_M1</strain>
        <tissue evidence="1">Testis</tissue>
    </source>
</reference>
<evidence type="ECO:0000313" key="2">
    <source>
        <dbReference type="Proteomes" id="UP001557470"/>
    </source>
</evidence>
<organism evidence="1 2">
    <name type="scientific">Umbra pygmaea</name>
    <name type="common">Eastern mudminnow</name>
    <dbReference type="NCBI Taxonomy" id="75934"/>
    <lineage>
        <taxon>Eukaryota</taxon>
        <taxon>Metazoa</taxon>
        <taxon>Chordata</taxon>
        <taxon>Craniata</taxon>
        <taxon>Vertebrata</taxon>
        <taxon>Euteleostomi</taxon>
        <taxon>Actinopterygii</taxon>
        <taxon>Neopterygii</taxon>
        <taxon>Teleostei</taxon>
        <taxon>Protacanthopterygii</taxon>
        <taxon>Esociformes</taxon>
        <taxon>Umbridae</taxon>
        <taxon>Umbra</taxon>
    </lineage>
</organism>
<comment type="caution">
    <text evidence="1">The sequence shown here is derived from an EMBL/GenBank/DDBJ whole genome shotgun (WGS) entry which is preliminary data.</text>
</comment>
<dbReference type="AlphaFoldDB" id="A0ABD0W0F0"/>
<protein>
    <submittedName>
        <fullName evidence="1">Uncharacterized protein</fullName>
    </submittedName>
</protein>
<accession>A0ABD0W0F0</accession>
<sequence>MWFYPPRATWLCQRRHPHSTCIFPQPFFLLAPHWSVTVLHEVISALGLEAKHTSPSLATIAGYVTSATCPVGTPWRQRWFPVGRASSLPGVERGSFARWRSWDDVIVRQLSEAHRARFPAVLTARRGVD</sequence>
<name>A0ABD0W0F0_UMBPY</name>
<gene>
    <name evidence="1" type="ORF">UPYG_G00305760</name>
</gene>
<evidence type="ECO:0000313" key="1">
    <source>
        <dbReference type="EMBL" id="KAL0963391.1"/>
    </source>
</evidence>
<keyword evidence="2" id="KW-1185">Reference proteome</keyword>
<dbReference type="Proteomes" id="UP001557470">
    <property type="component" value="Unassembled WGS sequence"/>
</dbReference>
<proteinExistence type="predicted"/>